<organism evidence="1">
    <name type="scientific">Anguilla anguilla</name>
    <name type="common">European freshwater eel</name>
    <name type="synonym">Muraena anguilla</name>
    <dbReference type="NCBI Taxonomy" id="7936"/>
    <lineage>
        <taxon>Eukaryota</taxon>
        <taxon>Metazoa</taxon>
        <taxon>Chordata</taxon>
        <taxon>Craniata</taxon>
        <taxon>Vertebrata</taxon>
        <taxon>Euteleostomi</taxon>
        <taxon>Actinopterygii</taxon>
        <taxon>Neopterygii</taxon>
        <taxon>Teleostei</taxon>
        <taxon>Anguilliformes</taxon>
        <taxon>Anguillidae</taxon>
        <taxon>Anguilla</taxon>
    </lineage>
</organism>
<proteinExistence type="predicted"/>
<sequence>MFCAVIELAASTRSLTIYSIKPILSLLLLSKILESLLTQFSHLEHA</sequence>
<name>A0A0E9S7S3_ANGAN</name>
<reference evidence="1" key="1">
    <citation type="submission" date="2014-11" db="EMBL/GenBank/DDBJ databases">
        <authorList>
            <person name="Amaro Gonzalez C."/>
        </authorList>
    </citation>
    <scope>NUCLEOTIDE SEQUENCE</scope>
</reference>
<dbReference type="EMBL" id="GBXM01071335">
    <property type="protein sequence ID" value="JAH37242.1"/>
    <property type="molecule type" value="Transcribed_RNA"/>
</dbReference>
<protein>
    <submittedName>
        <fullName evidence="1">Uncharacterized protein</fullName>
    </submittedName>
</protein>
<accession>A0A0E9S7S3</accession>
<dbReference type="AlphaFoldDB" id="A0A0E9S7S3"/>
<reference evidence="1" key="2">
    <citation type="journal article" date="2015" name="Fish Shellfish Immunol.">
        <title>Early steps in the European eel (Anguilla anguilla)-Vibrio vulnificus interaction in the gills: Role of the RtxA13 toxin.</title>
        <authorList>
            <person name="Callol A."/>
            <person name="Pajuelo D."/>
            <person name="Ebbesson L."/>
            <person name="Teles M."/>
            <person name="MacKenzie S."/>
            <person name="Amaro C."/>
        </authorList>
    </citation>
    <scope>NUCLEOTIDE SEQUENCE</scope>
</reference>
<evidence type="ECO:0000313" key="1">
    <source>
        <dbReference type="EMBL" id="JAH37242.1"/>
    </source>
</evidence>